<gene>
    <name evidence="1" type="ORF">S01H1_68527</name>
</gene>
<accession>X0X831</accession>
<comment type="caution">
    <text evidence="1">The sequence shown here is derived from an EMBL/GenBank/DDBJ whole genome shotgun (WGS) entry which is preliminary data.</text>
</comment>
<name>X0X831_9ZZZZ</name>
<organism evidence="1">
    <name type="scientific">marine sediment metagenome</name>
    <dbReference type="NCBI Taxonomy" id="412755"/>
    <lineage>
        <taxon>unclassified sequences</taxon>
        <taxon>metagenomes</taxon>
        <taxon>ecological metagenomes</taxon>
    </lineage>
</organism>
<evidence type="ECO:0008006" key="2">
    <source>
        <dbReference type="Google" id="ProtNLM"/>
    </source>
</evidence>
<feature type="non-terminal residue" evidence="1">
    <location>
        <position position="1"/>
    </location>
</feature>
<reference evidence="1" key="1">
    <citation type="journal article" date="2014" name="Front. Microbiol.">
        <title>High frequency of phylogenetically diverse reductive dehalogenase-homologous genes in deep subseafloor sedimentary metagenomes.</title>
        <authorList>
            <person name="Kawai M."/>
            <person name="Futagami T."/>
            <person name="Toyoda A."/>
            <person name="Takaki Y."/>
            <person name="Nishi S."/>
            <person name="Hori S."/>
            <person name="Arai W."/>
            <person name="Tsubouchi T."/>
            <person name="Morono Y."/>
            <person name="Uchiyama I."/>
            <person name="Ito T."/>
            <person name="Fujiyama A."/>
            <person name="Inagaki F."/>
            <person name="Takami H."/>
        </authorList>
    </citation>
    <scope>NUCLEOTIDE SEQUENCE</scope>
    <source>
        <strain evidence="1">Expedition CK06-06</strain>
    </source>
</reference>
<dbReference type="EMBL" id="BARS01045447">
    <property type="protein sequence ID" value="GAG32813.1"/>
    <property type="molecule type" value="Genomic_DNA"/>
</dbReference>
<proteinExistence type="predicted"/>
<dbReference type="GO" id="GO:0016491">
    <property type="term" value="F:oxidoreductase activity"/>
    <property type="evidence" value="ECO:0007669"/>
    <property type="project" value="InterPro"/>
</dbReference>
<dbReference type="InterPro" id="IPR036485">
    <property type="entry name" value="Glu_synth_asu_C_sf"/>
</dbReference>
<dbReference type="SUPFAM" id="SSF69336">
    <property type="entry name" value="Alpha subunit of glutamate synthase, C-terminal domain"/>
    <property type="match status" value="1"/>
</dbReference>
<dbReference type="Gene3D" id="2.160.20.60">
    <property type="entry name" value="Glutamate synthase, alpha subunit, C-terminal domain"/>
    <property type="match status" value="1"/>
</dbReference>
<evidence type="ECO:0000313" key="1">
    <source>
        <dbReference type="EMBL" id="GAG32813.1"/>
    </source>
</evidence>
<dbReference type="AlphaFoldDB" id="X0X831"/>
<protein>
    <recommendedName>
        <fullName evidence="2">Glutamate synthase alpha subunit C-terminal domain-containing protein</fullName>
    </recommendedName>
</protein>
<sequence length="83" mass="9199">GTYMLAGDLIVVGNAGENFANYLIRGNVFIGGDWETLGNNCDVVPLSEEDIEKLRALFETYKVEAPITEFKKVVAASEKPFYH</sequence>